<comment type="similarity">
    <text evidence="1 7">Belongs to the peptidase M3 family.</text>
</comment>
<keyword evidence="5 7" id="KW-0862">Zinc</keyword>
<reference evidence="9 10" key="1">
    <citation type="submission" date="2020-12" db="EMBL/GenBank/DDBJ databases">
        <title>Sphingomonas sp.</title>
        <authorList>
            <person name="Kim M.K."/>
        </authorList>
    </citation>
    <scope>NUCLEOTIDE SEQUENCE [LARGE SCALE GENOMIC DNA]</scope>
    <source>
        <strain evidence="9 10">BT552</strain>
    </source>
</reference>
<feature type="domain" description="Peptidase M3A/M3B catalytic" evidence="8">
    <location>
        <begin position="229"/>
        <end position="653"/>
    </location>
</feature>
<dbReference type="Gene3D" id="1.10.1370.10">
    <property type="entry name" value="Neurolysin, domain 3"/>
    <property type="match status" value="1"/>
</dbReference>
<organism evidence="9 10">
    <name type="scientific">Sphingomonas longa</name>
    <dbReference type="NCBI Taxonomy" id="2778730"/>
    <lineage>
        <taxon>Bacteria</taxon>
        <taxon>Pseudomonadati</taxon>
        <taxon>Pseudomonadota</taxon>
        <taxon>Alphaproteobacteria</taxon>
        <taxon>Sphingomonadales</taxon>
        <taxon>Sphingomonadaceae</taxon>
        <taxon>Sphingomonas</taxon>
    </lineage>
</organism>
<dbReference type="Gene3D" id="3.40.390.10">
    <property type="entry name" value="Collagenase (Catalytic Domain)"/>
    <property type="match status" value="1"/>
</dbReference>
<accession>A0ABS2D6K2</accession>
<keyword evidence="4 7" id="KW-0378">Hydrolase</keyword>
<dbReference type="SUPFAM" id="SSF55486">
    <property type="entry name" value="Metalloproteases ('zincins'), catalytic domain"/>
    <property type="match status" value="1"/>
</dbReference>
<gene>
    <name evidence="9" type="ORF">ILT43_09065</name>
</gene>
<proteinExistence type="inferred from homology"/>
<dbReference type="PANTHER" id="PTHR43660:SF1">
    <property type="entry name" value="DIPEPTIDYL CARBOXYPEPTIDASE"/>
    <property type="match status" value="1"/>
</dbReference>
<evidence type="ECO:0000259" key="8">
    <source>
        <dbReference type="Pfam" id="PF01432"/>
    </source>
</evidence>
<protein>
    <submittedName>
        <fullName evidence="9">M3 family metallopeptidase</fullName>
    </submittedName>
</protein>
<keyword evidence="6 7" id="KW-0482">Metalloprotease</keyword>
<evidence type="ECO:0000256" key="6">
    <source>
        <dbReference type="ARBA" id="ARBA00023049"/>
    </source>
</evidence>
<evidence type="ECO:0000313" key="9">
    <source>
        <dbReference type="EMBL" id="MBM6576523.1"/>
    </source>
</evidence>
<dbReference type="InterPro" id="IPR024079">
    <property type="entry name" value="MetalloPept_cat_dom_sf"/>
</dbReference>
<dbReference type="InterPro" id="IPR024077">
    <property type="entry name" value="Neurolysin/TOP_dom2"/>
</dbReference>
<evidence type="ECO:0000256" key="4">
    <source>
        <dbReference type="ARBA" id="ARBA00022801"/>
    </source>
</evidence>
<dbReference type="Pfam" id="PF01432">
    <property type="entry name" value="Peptidase_M3"/>
    <property type="match status" value="1"/>
</dbReference>
<dbReference type="RefSeq" id="WP_204198631.1">
    <property type="nucleotide sequence ID" value="NZ_JAFEMC010000002.1"/>
</dbReference>
<dbReference type="CDD" id="cd06456">
    <property type="entry name" value="M3A_DCP"/>
    <property type="match status" value="1"/>
</dbReference>
<evidence type="ECO:0000256" key="2">
    <source>
        <dbReference type="ARBA" id="ARBA00022670"/>
    </source>
</evidence>
<keyword evidence="3 7" id="KW-0479">Metal-binding</keyword>
<dbReference type="InterPro" id="IPR034005">
    <property type="entry name" value="M3A_DCP"/>
</dbReference>
<keyword evidence="2 7" id="KW-0645">Protease</keyword>
<dbReference type="InterPro" id="IPR001567">
    <property type="entry name" value="Pept_M3A_M3B_dom"/>
</dbReference>
<evidence type="ECO:0000256" key="1">
    <source>
        <dbReference type="ARBA" id="ARBA00006040"/>
    </source>
</evidence>
<evidence type="ECO:0000313" key="10">
    <source>
        <dbReference type="Proteomes" id="UP000763641"/>
    </source>
</evidence>
<dbReference type="Proteomes" id="UP000763641">
    <property type="component" value="Unassembled WGS sequence"/>
</dbReference>
<sequence length="656" mass="70990">MPDPLLDESDLPFGAPAFDRIAPDAFLPALTIALAEAKAEIEAIATDPAEPDFANTVEAMERVGGTLARVRRIFWTLSSAQSTPSIRAVEAEVSAMLTRHGIAVSHDPRLFARVDALWSRRDALGLNEAQMRLLEGSRRGFVDGGALLAHADKARFAAIAERLSLLGTTFGQNVLAATHAWTLRLDTEDCAGLPDTMLAATARRAEATGQGGHVITLDRGDVEGFLSFADRRDLREQVWRAFTTRGDGGAYDNRAIIDEMLALRREKAALLGHASYSDFALADSMAKTPDAAEALLMRVWTPALRQAAAEQAELQMLAGDTPIAAWDWRYYAERIRRERHALDGAAVKRFLTQDAVRDAAFAAAGRLYGMEFAAIPSLPGWHPGVQPWSVSDAGGTPRGLLYTDFHVRPEKHGGAWMGALRVQEALDGPVLPIVYIVANFAPGAGLSIDEARTLFHEFGHALHALLSDVVYPSQSGTAVARDFVEFPSKFMEHWIVAPEVLVGLGVPAPLADAIASADRFGQGFATVEFLASAILDLSLHRRTDGSDAVAEGEALLAELGLPDTIVPRHGLTHFTHVFDGGYASQYYSYLWSEVLDADAYAAFEERGDLFAPDLAGRLRTEVLARGDTRDAMAAYVAFRGREPREAALLEARGLAA</sequence>
<comment type="cofactor">
    <cofactor evidence="7">
        <name>Zn(2+)</name>
        <dbReference type="ChEBI" id="CHEBI:29105"/>
    </cofactor>
    <text evidence="7">Binds 1 zinc ion.</text>
</comment>
<keyword evidence="10" id="KW-1185">Reference proteome</keyword>
<dbReference type="PANTHER" id="PTHR43660">
    <property type="entry name" value="DIPEPTIDYL CARBOXYPEPTIDASE"/>
    <property type="match status" value="1"/>
</dbReference>
<dbReference type="EMBL" id="JAFEMC010000002">
    <property type="protein sequence ID" value="MBM6576523.1"/>
    <property type="molecule type" value="Genomic_DNA"/>
</dbReference>
<dbReference type="Gene3D" id="1.10.1370.40">
    <property type="match status" value="1"/>
</dbReference>
<comment type="caution">
    <text evidence="9">The sequence shown here is derived from an EMBL/GenBank/DDBJ whole genome shotgun (WGS) entry which is preliminary data.</text>
</comment>
<evidence type="ECO:0000256" key="3">
    <source>
        <dbReference type="ARBA" id="ARBA00022723"/>
    </source>
</evidence>
<dbReference type="InterPro" id="IPR045090">
    <property type="entry name" value="Pept_M3A_M3B"/>
</dbReference>
<evidence type="ECO:0000256" key="5">
    <source>
        <dbReference type="ARBA" id="ARBA00022833"/>
    </source>
</evidence>
<name>A0ABS2D6K2_9SPHN</name>
<evidence type="ECO:0000256" key="7">
    <source>
        <dbReference type="RuleBase" id="RU003435"/>
    </source>
</evidence>